<dbReference type="EMBL" id="QLLG01000065">
    <property type="protein sequence ID" value="RMX68521.1"/>
    <property type="molecule type" value="Genomic_DNA"/>
</dbReference>
<dbReference type="GO" id="GO:0004124">
    <property type="term" value="F:cysteine synthase activity"/>
    <property type="evidence" value="ECO:0007669"/>
    <property type="project" value="UniProtKB-EC"/>
</dbReference>
<gene>
    <name evidence="12" type="ORF">DD238_001400</name>
</gene>
<dbReference type="InterPro" id="IPR050214">
    <property type="entry name" value="Cys_Synth/Cystath_Beta-Synth"/>
</dbReference>
<evidence type="ECO:0000256" key="9">
    <source>
        <dbReference type="ARBA" id="ARBA00047931"/>
    </source>
</evidence>
<comment type="caution">
    <text evidence="12">The sequence shown here is derived from an EMBL/GenBank/DDBJ whole genome shotgun (WGS) entry which is preliminary data.</text>
</comment>
<protein>
    <recommendedName>
        <fullName evidence="2">cysteine synthase</fullName>
        <ecNumber evidence="2">2.5.1.47</ecNumber>
    </recommendedName>
    <alternativeName>
        <fullName evidence="10">Cysteine synthase-like protein</fullName>
    </alternativeName>
</protein>
<sequence>MPDDQAKEKSQLLVKLGAEVVLVKPASIVNAKHYVNEAKRLARSIEGGYFTDQFENTANFDSHYTTTGPEIWRQTNGTVDAFVMAAGTGGTIAGTSAYLKKQNPDVQVFLADPPGSSLYNKVRSNICYASQQAETKCSLTESALQLFSYRLSRYDTIAEGVGIDRLTQNFMLAKIDDAFKVTDQEMVEMSRFLLREEGIFVGSSSGLNCVAAVRAARKLGPGHTIVTILCDSGQRHLSKFWNEAHIRQNWQLEPRATHLEFLDGSTGQP</sequence>
<evidence type="ECO:0000256" key="8">
    <source>
        <dbReference type="ARBA" id="ARBA00023136"/>
    </source>
</evidence>
<dbReference type="InterPro" id="IPR036052">
    <property type="entry name" value="TrpB-like_PALP_sf"/>
</dbReference>
<keyword evidence="7" id="KW-0496">Mitochondrion</keyword>
<keyword evidence="4" id="KW-0812">Transmembrane</keyword>
<evidence type="ECO:0000256" key="10">
    <source>
        <dbReference type="ARBA" id="ARBA00078545"/>
    </source>
</evidence>
<proteinExistence type="predicted"/>
<dbReference type="STRING" id="542832.A0A3M6VR50"/>
<evidence type="ECO:0000256" key="2">
    <source>
        <dbReference type="ARBA" id="ARBA00012681"/>
    </source>
</evidence>
<comment type="catalytic activity">
    <reaction evidence="9">
        <text>O-acetyl-L-serine + hydrogen sulfide = L-cysteine + acetate</text>
        <dbReference type="Rhea" id="RHEA:14829"/>
        <dbReference type="ChEBI" id="CHEBI:29919"/>
        <dbReference type="ChEBI" id="CHEBI:30089"/>
        <dbReference type="ChEBI" id="CHEBI:35235"/>
        <dbReference type="ChEBI" id="CHEBI:58340"/>
        <dbReference type="EC" id="2.5.1.47"/>
    </reaction>
</comment>
<comment type="subcellular location">
    <subcellularLocation>
        <location evidence="1">Mitochondrion outer membrane</location>
        <topology evidence="1">Single-pass membrane protein</topology>
    </subcellularLocation>
</comment>
<dbReference type="Proteomes" id="UP000282087">
    <property type="component" value="Unassembled WGS sequence"/>
</dbReference>
<keyword evidence="13" id="KW-1185">Reference proteome</keyword>
<dbReference type="AlphaFoldDB" id="A0A3M6VR50"/>
<dbReference type="EC" id="2.5.1.47" evidence="2"/>
<evidence type="ECO:0000313" key="13">
    <source>
        <dbReference type="Proteomes" id="UP000282087"/>
    </source>
</evidence>
<dbReference type="SUPFAM" id="SSF53686">
    <property type="entry name" value="Tryptophan synthase beta subunit-like PLP-dependent enzymes"/>
    <property type="match status" value="1"/>
</dbReference>
<keyword evidence="6" id="KW-1133">Transmembrane helix</keyword>
<dbReference type="GO" id="GO:0005741">
    <property type="term" value="C:mitochondrial outer membrane"/>
    <property type="evidence" value="ECO:0007669"/>
    <property type="project" value="UniProtKB-SubCell"/>
</dbReference>
<evidence type="ECO:0000256" key="4">
    <source>
        <dbReference type="ARBA" id="ARBA00022692"/>
    </source>
</evidence>
<organism evidence="12 13">
    <name type="scientific">Peronospora effusa</name>
    <dbReference type="NCBI Taxonomy" id="542832"/>
    <lineage>
        <taxon>Eukaryota</taxon>
        <taxon>Sar</taxon>
        <taxon>Stramenopiles</taxon>
        <taxon>Oomycota</taxon>
        <taxon>Peronosporomycetes</taxon>
        <taxon>Peronosporales</taxon>
        <taxon>Peronosporaceae</taxon>
        <taxon>Peronospora</taxon>
    </lineage>
</organism>
<keyword evidence="8" id="KW-0472">Membrane</keyword>
<dbReference type="VEuPathDB" id="FungiDB:DD237_003313"/>
<name>A0A3M6VR50_9STRA</name>
<evidence type="ECO:0000256" key="6">
    <source>
        <dbReference type="ARBA" id="ARBA00022989"/>
    </source>
</evidence>
<evidence type="ECO:0000256" key="3">
    <source>
        <dbReference type="ARBA" id="ARBA00022679"/>
    </source>
</evidence>
<keyword evidence="5" id="KW-1000">Mitochondrion outer membrane</keyword>
<dbReference type="CDD" id="cd01561">
    <property type="entry name" value="CBS_like"/>
    <property type="match status" value="1"/>
</dbReference>
<dbReference type="FunFam" id="3.40.50.1100:FF:000096">
    <property type="entry name" value="Related to cysteine synthase"/>
    <property type="match status" value="1"/>
</dbReference>
<evidence type="ECO:0000256" key="1">
    <source>
        <dbReference type="ARBA" id="ARBA00004572"/>
    </source>
</evidence>
<dbReference type="InterPro" id="IPR001926">
    <property type="entry name" value="TrpB-like_PALP"/>
</dbReference>
<keyword evidence="3" id="KW-0808">Transferase</keyword>
<feature type="domain" description="Tryptophan synthase beta chain-like PALP" evidence="11">
    <location>
        <begin position="1"/>
        <end position="231"/>
    </location>
</feature>
<dbReference type="PANTHER" id="PTHR10314">
    <property type="entry name" value="CYSTATHIONINE BETA-SYNTHASE"/>
    <property type="match status" value="1"/>
</dbReference>
<evidence type="ECO:0000313" key="12">
    <source>
        <dbReference type="EMBL" id="RMX68521.1"/>
    </source>
</evidence>
<evidence type="ECO:0000256" key="5">
    <source>
        <dbReference type="ARBA" id="ARBA00022787"/>
    </source>
</evidence>
<dbReference type="Pfam" id="PF00291">
    <property type="entry name" value="PALP"/>
    <property type="match status" value="1"/>
</dbReference>
<accession>A0A3M6VR50</accession>
<dbReference type="Gene3D" id="3.40.50.1100">
    <property type="match status" value="2"/>
</dbReference>
<evidence type="ECO:0000256" key="7">
    <source>
        <dbReference type="ARBA" id="ARBA00023128"/>
    </source>
</evidence>
<reference evidence="12 13" key="1">
    <citation type="submission" date="2018-06" db="EMBL/GenBank/DDBJ databases">
        <title>Comparative genomics of downy mildews reveals potential adaptations to biotrophy.</title>
        <authorList>
            <person name="Fletcher K."/>
            <person name="Klosterman S.J."/>
            <person name="Derevnina L."/>
            <person name="Martin F."/>
            <person name="Koike S."/>
            <person name="Reyes Chin-Wo S."/>
            <person name="Mou B."/>
            <person name="Michelmore R."/>
        </authorList>
    </citation>
    <scope>NUCLEOTIDE SEQUENCE [LARGE SCALE GENOMIC DNA]</scope>
    <source>
        <strain evidence="12 13">R14</strain>
    </source>
</reference>
<evidence type="ECO:0000259" key="11">
    <source>
        <dbReference type="Pfam" id="PF00291"/>
    </source>
</evidence>